<keyword evidence="2" id="KW-0812">Transmembrane</keyword>
<dbReference type="EMBL" id="CAXHTB010000015">
    <property type="protein sequence ID" value="CAL0321244.1"/>
    <property type="molecule type" value="Genomic_DNA"/>
</dbReference>
<evidence type="ECO:0000256" key="2">
    <source>
        <dbReference type="SAM" id="Phobius"/>
    </source>
</evidence>
<organism evidence="3 4">
    <name type="scientific">Lupinus luteus</name>
    <name type="common">European yellow lupine</name>
    <dbReference type="NCBI Taxonomy" id="3873"/>
    <lineage>
        <taxon>Eukaryota</taxon>
        <taxon>Viridiplantae</taxon>
        <taxon>Streptophyta</taxon>
        <taxon>Embryophyta</taxon>
        <taxon>Tracheophyta</taxon>
        <taxon>Spermatophyta</taxon>
        <taxon>Magnoliopsida</taxon>
        <taxon>eudicotyledons</taxon>
        <taxon>Gunneridae</taxon>
        <taxon>Pentapetalae</taxon>
        <taxon>rosids</taxon>
        <taxon>fabids</taxon>
        <taxon>Fabales</taxon>
        <taxon>Fabaceae</taxon>
        <taxon>Papilionoideae</taxon>
        <taxon>50 kb inversion clade</taxon>
        <taxon>genistoids sensu lato</taxon>
        <taxon>core genistoids</taxon>
        <taxon>Genisteae</taxon>
        <taxon>Lupinus</taxon>
    </lineage>
</organism>
<evidence type="ECO:0000256" key="1">
    <source>
        <dbReference type="SAM" id="MobiDB-lite"/>
    </source>
</evidence>
<feature type="transmembrane region" description="Helical" evidence="2">
    <location>
        <begin position="114"/>
        <end position="132"/>
    </location>
</feature>
<keyword evidence="2" id="KW-0472">Membrane</keyword>
<keyword evidence="4" id="KW-1185">Reference proteome</keyword>
<reference evidence="3 4" key="1">
    <citation type="submission" date="2024-03" db="EMBL/GenBank/DDBJ databases">
        <authorList>
            <person name="Martinez-Hernandez J."/>
        </authorList>
    </citation>
    <scope>NUCLEOTIDE SEQUENCE [LARGE SCALE GENOMIC DNA]</scope>
</reference>
<keyword evidence="2" id="KW-1133">Transmembrane helix</keyword>
<protein>
    <submittedName>
        <fullName evidence="3">Uncharacterized protein</fullName>
    </submittedName>
</protein>
<dbReference type="GO" id="GO:0009507">
    <property type="term" value="C:chloroplast"/>
    <property type="evidence" value="ECO:0007669"/>
    <property type="project" value="TreeGrafter"/>
</dbReference>
<sequence length="156" mass="18127">MTKTTTQIVVIQEQPPKQEHEQEPIKKIVSLLNNFKIELQKLPFFNPKPNQNNKTTPFVVADEQHRHKKEQDEEEEVTKVPKIVRFPKNQVVVTSHLETKVDPQDSSYKTSNPVILWQVYALGAIFISRWAWARWNERKGQGKSPNDDGPQSSENE</sequence>
<accession>A0AAV1XHP4</accession>
<evidence type="ECO:0000313" key="3">
    <source>
        <dbReference type="EMBL" id="CAL0321244.1"/>
    </source>
</evidence>
<dbReference type="PANTHER" id="PTHR36374:SF1">
    <property type="entry name" value="OS01G0969000 PROTEIN"/>
    <property type="match status" value="1"/>
</dbReference>
<dbReference type="PANTHER" id="PTHR36374">
    <property type="entry name" value="OS01G0969000 PROTEIN"/>
    <property type="match status" value="1"/>
</dbReference>
<name>A0AAV1XHP4_LUPLU</name>
<proteinExistence type="predicted"/>
<dbReference type="AlphaFoldDB" id="A0AAV1XHP4"/>
<dbReference type="Proteomes" id="UP001497480">
    <property type="component" value="Unassembled WGS sequence"/>
</dbReference>
<evidence type="ECO:0000313" key="4">
    <source>
        <dbReference type="Proteomes" id="UP001497480"/>
    </source>
</evidence>
<feature type="region of interest" description="Disordered" evidence="1">
    <location>
        <begin position="1"/>
        <end position="22"/>
    </location>
</feature>
<gene>
    <name evidence="3" type="ORF">LLUT_LOCUS22304</name>
</gene>
<comment type="caution">
    <text evidence="3">The sequence shown here is derived from an EMBL/GenBank/DDBJ whole genome shotgun (WGS) entry which is preliminary data.</text>
</comment>